<gene>
    <name evidence="2" type="primary">LOC107794427</name>
</gene>
<reference evidence="1" key="1">
    <citation type="journal article" date="2014" name="Nat. Commun.">
        <title>The tobacco genome sequence and its comparison with those of tomato and potato.</title>
        <authorList>
            <person name="Sierro N."/>
            <person name="Battey J.N."/>
            <person name="Ouadi S."/>
            <person name="Bakaher N."/>
            <person name="Bovet L."/>
            <person name="Willig A."/>
            <person name="Goepfert S."/>
            <person name="Peitsch M.C."/>
            <person name="Ivanov N.V."/>
        </authorList>
    </citation>
    <scope>NUCLEOTIDE SEQUENCE [LARGE SCALE GENOMIC DNA]</scope>
</reference>
<evidence type="ECO:0000313" key="2">
    <source>
        <dbReference type="RefSeq" id="XP_075113424.1"/>
    </source>
</evidence>
<reference evidence="2" key="2">
    <citation type="submission" date="2025-08" db="UniProtKB">
        <authorList>
            <consortium name="RefSeq"/>
        </authorList>
    </citation>
    <scope>IDENTIFICATION</scope>
    <source>
        <tissue evidence="2">Leaf</tissue>
    </source>
</reference>
<accession>A0AC58UV99</accession>
<name>A0AC58UV99_TOBAC</name>
<dbReference type="Proteomes" id="UP000790787">
    <property type="component" value="Chromosome 7"/>
</dbReference>
<organism evidence="1 2">
    <name type="scientific">Nicotiana tabacum</name>
    <name type="common">Common tobacco</name>
    <dbReference type="NCBI Taxonomy" id="4097"/>
    <lineage>
        <taxon>Eukaryota</taxon>
        <taxon>Viridiplantae</taxon>
        <taxon>Streptophyta</taxon>
        <taxon>Embryophyta</taxon>
        <taxon>Tracheophyta</taxon>
        <taxon>Spermatophyta</taxon>
        <taxon>Magnoliopsida</taxon>
        <taxon>eudicotyledons</taxon>
        <taxon>Gunneridae</taxon>
        <taxon>Pentapetalae</taxon>
        <taxon>asterids</taxon>
        <taxon>lamiids</taxon>
        <taxon>Solanales</taxon>
        <taxon>Solanaceae</taxon>
        <taxon>Nicotianoideae</taxon>
        <taxon>Nicotianeae</taxon>
        <taxon>Nicotiana</taxon>
    </lineage>
</organism>
<dbReference type="RefSeq" id="XP_075113424.1">
    <property type="nucleotide sequence ID" value="XM_075257323.1"/>
</dbReference>
<sequence>MPPAETTRGRRRGHGHGRGRAARETPADLLVALDPDQAPDTDAPAAPVQAPAVPIMISGLQEALAQILSVCTGLAQAVSATTAVATSQAGRGNQTPTARTPEQVVQGLQMSGPPSAQSVAPAQEFVVPVMPDDEQRRLERSRCSRG</sequence>
<evidence type="ECO:0000313" key="1">
    <source>
        <dbReference type="Proteomes" id="UP000790787"/>
    </source>
</evidence>
<keyword evidence="1" id="KW-1185">Reference proteome</keyword>
<proteinExistence type="predicted"/>
<protein>
    <submittedName>
        <fullName evidence="2">Uncharacterized protein LOC107794427</fullName>
    </submittedName>
</protein>